<evidence type="ECO:0000313" key="2">
    <source>
        <dbReference type="Proteomes" id="UP000479000"/>
    </source>
</evidence>
<protein>
    <submittedName>
        <fullName evidence="1">Uncharacterized protein</fullName>
    </submittedName>
</protein>
<reference evidence="1 2" key="1">
    <citation type="submission" date="2020-02" db="EMBL/GenBank/DDBJ databases">
        <authorList>
            <person name="Ferguson B K."/>
        </authorList>
    </citation>
    <scope>NUCLEOTIDE SEQUENCE [LARGE SCALE GENOMIC DNA]</scope>
</reference>
<dbReference type="EMBL" id="CADCXU010002719">
    <property type="protein sequence ID" value="CAA9994859.1"/>
    <property type="molecule type" value="Genomic_DNA"/>
</dbReference>
<gene>
    <name evidence="1" type="ORF">NTEN_LOCUS1675</name>
</gene>
<keyword evidence="2" id="KW-1185">Reference proteome</keyword>
<evidence type="ECO:0000313" key="1">
    <source>
        <dbReference type="EMBL" id="CAA9994859.1"/>
    </source>
</evidence>
<sequence>MAESEWKLRLLASAHSAADRRVLGVVEIHLSQPKVPFEPLILTKFDNYETVDIRVWERAG</sequence>
<dbReference type="Proteomes" id="UP000479000">
    <property type="component" value="Unassembled WGS sequence"/>
</dbReference>
<name>A0A6H5FY79_9HEMI</name>
<accession>A0A6H5FY79</accession>
<organism evidence="1 2">
    <name type="scientific">Nesidiocoris tenuis</name>
    <dbReference type="NCBI Taxonomy" id="355587"/>
    <lineage>
        <taxon>Eukaryota</taxon>
        <taxon>Metazoa</taxon>
        <taxon>Ecdysozoa</taxon>
        <taxon>Arthropoda</taxon>
        <taxon>Hexapoda</taxon>
        <taxon>Insecta</taxon>
        <taxon>Pterygota</taxon>
        <taxon>Neoptera</taxon>
        <taxon>Paraneoptera</taxon>
        <taxon>Hemiptera</taxon>
        <taxon>Heteroptera</taxon>
        <taxon>Panheteroptera</taxon>
        <taxon>Cimicomorpha</taxon>
        <taxon>Miridae</taxon>
        <taxon>Dicyphina</taxon>
        <taxon>Nesidiocoris</taxon>
    </lineage>
</organism>
<feature type="non-terminal residue" evidence="1">
    <location>
        <position position="60"/>
    </location>
</feature>
<proteinExistence type="predicted"/>
<dbReference type="AlphaFoldDB" id="A0A6H5FY79"/>